<accession>A0AAD3XWL6</accession>
<proteinExistence type="predicted"/>
<keyword evidence="3" id="KW-1185">Reference proteome</keyword>
<comment type="caution">
    <text evidence="2">The sequence shown here is derived from an EMBL/GenBank/DDBJ whole genome shotgun (WGS) entry which is preliminary data.</text>
</comment>
<gene>
    <name evidence="2" type="ORF">Nepgr_022223</name>
</gene>
<protein>
    <submittedName>
        <fullName evidence="2">Uncharacterized protein</fullName>
    </submittedName>
</protein>
<organism evidence="2 3">
    <name type="scientific">Nepenthes gracilis</name>
    <name type="common">Slender pitcher plant</name>
    <dbReference type="NCBI Taxonomy" id="150966"/>
    <lineage>
        <taxon>Eukaryota</taxon>
        <taxon>Viridiplantae</taxon>
        <taxon>Streptophyta</taxon>
        <taxon>Embryophyta</taxon>
        <taxon>Tracheophyta</taxon>
        <taxon>Spermatophyta</taxon>
        <taxon>Magnoliopsida</taxon>
        <taxon>eudicotyledons</taxon>
        <taxon>Gunneridae</taxon>
        <taxon>Pentapetalae</taxon>
        <taxon>Caryophyllales</taxon>
        <taxon>Nepenthaceae</taxon>
        <taxon>Nepenthes</taxon>
    </lineage>
</organism>
<reference evidence="2" key="1">
    <citation type="submission" date="2023-05" db="EMBL/GenBank/DDBJ databases">
        <title>Nepenthes gracilis genome sequencing.</title>
        <authorList>
            <person name="Fukushima K."/>
        </authorList>
    </citation>
    <scope>NUCLEOTIDE SEQUENCE</scope>
    <source>
        <strain evidence="2">SING2019-196</strain>
    </source>
</reference>
<sequence length="137" mass="15232">MPSYYMPQVQGQMEIKLDHGTETVRRAAPMSGGCTIEGHLRDKQESEHEELQREHVLLLEESVLQIQTQKHLEESGYVNEPASAATIALKTLASEVTKLSPHHAKLEKELQVARDLGQSGGSSKPLTSSDRREIMMA</sequence>
<dbReference type="Proteomes" id="UP001279734">
    <property type="component" value="Unassembled WGS sequence"/>
</dbReference>
<evidence type="ECO:0000313" key="3">
    <source>
        <dbReference type="Proteomes" id="UP001279734"/>
    </source>
</evidence>
<dbReference type="EMBL" id="BSYO01000021">
    <property type="protein sequence ID" value="GMH20382.1"/>
    <property type="molecule type" value="Genomic_DNA"/>
</dbReference>
<evidence type="ECO:0000313" key="2">
    <source>
        <dbReference type="EMBL" id="GMH20382.1"/>
    </source>
</evidence>
<evidence type="ECO:0000256" key="1">
    <source>
        <dbReference type="SAM" id="MobiDB-lite"/>
    </source>
</evidence>
<name>A0AAD3XWL6_NEPGR</name>
<dbReference type="AlphaFoldDB" id="A0AAD3XWL6"/>
<feature type="region of interest" description="Disordered" evidence="1">
    <location>
        <begin position="113"/>
        <end position="137"/>
    </location>
</feature>